<reference evidence="3" key="1">
    <citation type="submission" date="2022-07" db="EMBL/GenBank/DDBJ databases">
        <authorList>
            <person name="Trinca V."/>
            <person name="Uliana J.V.C."/>
            <person name="Torres T.T."/>
            <person name="Ward R.J."/>
            <person name="Monesi N."/>
        </authorList>
    </citation>
    <scope>NUCLEOTIDE SEQUENCE</scope>
    <source>
        <strain evidence="3">HSMRA1968</strain>
        <tissue evidence="3">Whole embryos</tissue>
    </source>
</reference>
<evidence type="ECO:0000313" key="4">
    <source>
        <dbReference type="Proteomes" id="UP001151699"/>
    </source>
</evidence>
<dbReference type="GO" id="GO:0043025">
    <property type="term" value="C:neuronal cell body"/>
    <property type="evidence" value="ECO:0007669"/>
    <property type="project" value="TreeGrafter"/>
</dbReference>
<dbReference type="GO" id="GO:0008046">
    <property type="term" value="F:axon guidance receptor activity"/>
    <property type="evidence" value="ECO:0007669"/>
    <property type="project" value="TreeGrafter"/>
</dbReference>
<dbReference type="Pfam" id="PF07679">
    <property type="entry name" value="I-set"/>
    <property type="match status" value="1"/>
</dbReference>
<name>A0A9Q0NHJ8_9DIPT</name>
<feature type="non-terminal residue" evidence="3">
    <location>
        <position position="325"/>
    </location>
</feature>
<sequence length="325" mass="37010">LTIAATHPKLTLSPSDAEVVHYVNDSHIVNCNAYGTTRDQFLLWIPQLCKVCKKTEMLLLDAWQPAIQNQQFPGIIMDKSLTSEERLGEKIVKVPTEKYVTVVDGLAIKKVSKNDSGEYTCKAFQISTTISNVKEETIRLNIQHKPIPPPRKASADVQFGYLYGVVNLTCEAEAEPAADFTWYRHNKKLNPKVHLIHSQGHESILQILVNDSKAFGDYKCKAENSLGTLERIITLTEGVKPEKPSNLALRGFNSDTFDVDVGAVRKTKERNPMDINGYRFEIIEAEKFRLDGRKWDQARVMILGFEDDQVIHFSFIFLLWCWHFL</sequence>
<dbReference type="InterPro" id="IPR050958">
    <property type="entry name" value="Cell_Adh-Cytoskel_Orgn"/>
</dbReference>
<dbReference type="SMART" id="SM00408">
    <property type="entry name" value="IGc2"/>
    <property type="match status" value="1"/>
</dbReference>
<dbReference type="PANTHER" id="PTHR45080:SF27">
    <property type="entry name" value="NEURAL CELL ADHESION MOLECULE 1-LIKE"/>
    <property type="match status" value="1"/>
</dbReference>
<feature type="domain" description="Ig-like" evidence="2">
    <location>
        <begin position="8"/>
        <end position="131"/>
    </location>
</feature>
<dbReference type="CDD" id="cd00096">
    <property type="entry name" value="Ig"/>
    <property type="match status" value="1"/>
</dbReference>
<feature type="non-terminal residue" evidence="3">
    <location>
        <position position="1"/>
    </location>
</feature>
<dbReference type="InterPro" id="IPR003598">
    <property type="entry name" value="Ig_sub2"/>
</dbReference>
<dbReference type="SMART" id="SM00409">
    <property type="entry name" value="IG"/>
    <property type="match status" value="2"/>
</dbReference>
<dbReference type="GO" id="GO:0030424">
    <property type="term" value="C:axon"/>
    <property type="evidence" value="ECO:0007669"/>
    <property type="project" value="TreeGrafter"/>
</dbReference>
<dbReference type="SUPFAM" id="SSF48726">
    <property type="entry name" value="Immunoglobulin"/>
    <property type="match status" value="2"/>
</dbReference>
<proteinExistence type="predicted"/>
<evidence type="ECO:0000313" key="3">
    <source>
        <dbReference type="EMBL" id="KAJ6649771.1"/>
    </source>
</evidence>
<dbReference type="InterPro" id="IPR036179">
    <property type="entry name" value="Ig-like_dom_sf"/>
</dbReference>
<dbReference type="Proteomes" id="UP001151699">
    <property type="component" value="Chromosome A"/>
</dbReference>
<dbReference type="GO" id="GO:0007156">
    <property type="term" value="P:homophilic cell adhesion via plasma membrane adhesion molecules"/>
    <property type="evidence" value="ECO:0007669"/>
    <property type="project" value="TreeGrafter"/>
</dbReference>
<keyword evidence="4" id="KW-1185">Reference proteome</keyword>
<dbReference type="InterPro" id="IPR013783">
    <property type="entry name" value="Ig-like_fold"/>
</dbReference>
<dbReference type="Gene3D" id="2.60.40.10">
    <property type="entry name" value="Immunoglobulins"/>
    <property type="match status" value="2"/>
</dbReference>
<gene>
    <name evidence="3" type="primary">Lsamp</name>
    <name evidence="3" type="ORF">Bhyg_05011</name>
</gene>
<dbReference type="PANTHER" id="PTHR45080">
    <property type="entry name" value="CONTACTIN 5"/>
    <property type="match status" value="1"/>
</dbReference>
<dbReference type="AlphaFoldDB" id="A0A9Q0NHJ8"/>
<dbReference type="InterPro" id="IPR003599">
    <property type="entry name" value="Ig_sub"/>
</dbReference>
<dbReference type="GO" id="GO:0005886">
    <property type="term" value="C:plasma membrane"/>
    <property type="evidence" value="ECO:0007669"/>
    <property type="project" value="TreeGrafter"/>
</dbReference>
<dbReference type="InterPro" id="IPR007110">
    <property type="entry name" value="Ig-like_dom"/>
</dbReference>
<evidence type="ECO:0000259" key="2">
    <source>
        <dbReference type="PROSITE" id="PS50835"/>
    </source>
</evidence>
<dbReference type="GO" id="GO:0050808">
    <property type="term" value="P:synapse organization"/>
    <property type="evidence" value="ECO:0007669"/>
    <property type="project" value="TreeGrafter"/>
</dbReference>
<dbReference type="OrthoDB" id="9355041at2759"/>
<comment type="caution">
    <text evidence="3">The sequence shown here is derived from an EMBL/GenBank/DDBJ whole genome shotgun (WGS) entry which is preliminary data.</text>
</comment>
<accession>A0A9Q0NHJ8</accession>
<dbReference type="InterPro" id="IPR013098">
    <property type="entry name" value="Ig_I-set"/>
</dbReference>
<keyword evidence="1" id="KW-0393">Immunoglobulin domain</keyword>
<feature type="domain" description="Ig-like" evidence="2">
    <location>
        <begin position="150"/>
        <end position="236"/>
    </location>
</feature>
<organism evidence="3 4">
    <name type="scientific">Pseudolycoriella hygida</name>
    <dbReference type="NCBI Taxonomy" id="35572"/>
    <lineage>
        <taxon>Eukaryota</taxon>
        <taxon>Metazoa</taxon>
        <taxon>Ecdysozoa</taxon>
        <taxon>Arthropoda</taxon>
        <taxon>Hexapoda</taxon>
        <taxon>Insecta</taxon>
        <taxon>Pterygota</taxon>
        <taxon>Neoptera</taxon>
        <taxon>Endopterygota</taxon>
        <taxon>Diptera</taxon>
        <taxon>Nematocera</taxon>
        <taxon>Sciaroidea</taxon>
        <taxon>Sciaridae</taxon>
        <taxon>Pseudolycoriella</taxon>
    </lineage>
</organism>
<protein>
    <submittedName>
        <fullName evidence="3">Limbic system-associated membrane protein</fullName>
    </submittedName>
</protein>
<dbReference type="PROSITE" id="PS50835">
    <property type="entry name" value="IG_LIKE"/>
    <property type="match status" value="2"/>
</dbReference>
<evidence type="ECO:0000256" key="1">
    <source>
        <dbReference type="ARBA" id="ARBA00023319"/>
    </source>
</evidence>
<dbReference type="EMBL" id="WJQU01000001">
    <property type="protein sequence ID" value="KAJ6649771.1"/>
    <property type="molecule type" value="Genomic_DNA"/>
</dbReference>